<gene>
    <name evidence="1" type="ORF">GGD46_005056</name>
</gene>
<dbReference type="EMBL" id="JACHBG010000016">
    <property type="protein sequence ID" value="MBB6487746.1"/>
    <property type="molecule type" value="Genomic_DNA"/>
</dbReference>
<name>A0A7X0MEQ7_9HYPH</name>
<evidence type="ECO:0000313" key="1">
    <source>
        <dbReference type="EMBL" id="MBB6487746.1"/>
    </source>
</evidence>
<reference evidence="1 2" key="1">
    <citation type="submission" date="2020-08" db="EMBL/GenBank/DDBJ databases">
        <title>Genomic Encyclopedia of Type Strains, Phase IV (KMG-V): Genome sequencing to study the core and pangenomes of soil and plant-associated prokaryotes.</title>
        <authorList>
            <person name="Whitman W."/>
        </authorList>
    </citation>
    <scope>NUCLEOTIDE SEQUENCE [LARGE SCALE GENOMIC DNA]</scope>
    <source>
        <strain evidence="1 2">SEMIA 4060</strain>
    </source>
</reference>
<dbReference type="AlphaFoldDB" id="A0A7X0MEQ7"/>
<comment type="caution">
    <text evidence="1">The sequence shown here is derived from an EMBL/GenBank/DDBJ whole genome shotgun (WGS) entry which is preliminary data.</text>
</comment>
<dbReference type="Proteomes" id="UP000565576">
    <property type="component" value="Unassembled WGS sequence"/>
</dbReference>
<sequence>MWPHLLVDQVGARLVKVKEITVSFITTTWKQQYVLREHLNMV</sequence>
<accession>A0A7X0MEQ7</accession>
<protein>
    <submittedName>
        <fullName evidence="1">Uncharacterized protein</fullName>
    </submittedName>
</protein>
<organism evidence="1 2">
    <name type="scientific">Rhizobium lusitanum</name>
    <dbReference type="NCBI Taxonomy" id="293958"/>
    <lineage>
        <taxon>Bacteria</taxon>
        <taxon>Pseudomonadati</taxon>
        <taxon>Pseudomonadota</taxon>
        <taxon>Alphaproteobacteria</taxon>
        <taxon>Hyphomicrobiales</taxon>
        <taxon>Rhizobiaceae</taxon>
        <taxon>Rhizobium/Agrobacterium group</taxon>
        <taxon>Rhizobium</taxon>
    </lineage>
</organism>
<proteinExistence type="predicted"/>
<evidence type="ECO:0000313" key="2">
    <source>
        <dbReference type="Proteomes" id="UP000565576"/>
    </source>
</evidence>